<organism evidence="1">
    <name type="scientific">marine sediment metagenome</name>
    <dbReference type="NCBI Taxonomy" id="412755"/>
    <lineage>
        <taxon>unclassified sequences</taxon>
        <taxon>metagenomes</taxon>
        <taxon>ecological metagenomes</taxon>
    </lineage>
</organism>
<dbReference type="AlphaFoldDB" id="X1UZK1"/>
<comment type="caution">
    <text evidence="1">The sequence shown here is derived from an EMBL/GenBank/DDBJ whole genome shotgun (WGS) entry which is preliminary data.</text>
</comment>
<reference evidence="1" key="1">
    <citation type="journal article" date="2014" name="Front. Microbiol.">
        <title>High frequency of phylogenetically diverse reductive dehalogenase-homologous genes in deep subseafloor sedimentary metagenomes.</title>
        <authorList>
            <person name="Kawai M."/>
            <person name="Futagami T."/>
            <person name="Toyoda A."/>
            <person name="Takaki Y."/>
            <person name="Nishi S."/>
            <person name="Hori S."/>
            <person name="Arai W."/>
            <person name="Tsubouchi T."/>
            <person name="Morono Y."/>
            <person name="Uchiyama I."/>
            <person name="Ito T."/>
            <person name="Fujiyama A."/>
            <person name="Inagaki F."/>
            <person name="Takami H."/>
        </authorList>
    </citation>
    <scope>NUCLEOTIDE SEQUENCE</scope>
    <source>
        <strain evidence="1">Expedition CK06-06</strain>
    </source>
</reference>
<evidence type="ECO:0000313" key="1">
    <source>
        <dbReference type="EMBL" id="GAJ05336.1"/>
    </source>
</evidence>
<protein>
    <submittedName>
        <fullName evidence="1">Uncharacterized protein</fullName>
    </submittedName>
</protein>
<sequence length="75" mass="8205">AKQFSAIEQTKLIDIEEDATADQTGAEIRDAVVALGDTERKIVITEPQTAEFKVIGVHRNAAGNLEYDYDDVPEA</sequence>
<dbReference type="EMBL" id="BARW01030384">
    <property type="protein sequence ID" value="GAJ05336.1"/>
    <property type="molecule type" value="Genomic_DNA"/>
</dbReference>
<accession>X1UZK1</accession>
<name>X1UZK1_9ZZZZ</name>
<feature type="non-terminal residue" evidence="1">
    <location>
        <position position="1"/>
    </location>
</feature>
<gene>
    <name evidence="1" type="ORF">S12H4_48591</name>
</gene>
<proteinExistence type="predicted"/>